<dbReference type="OrthoDB" id="2386367at2759"/>
<evidence type="ECO:0000313" key="3">
    <source>
        <dbReference type="Proteomes" id="UP000198287"/>
    </source>
</evidence>
<evidence type="ECO:0000256" key="1">
    <source>
        <dbReference type="SAM" id="MobiDB-lite"/>
    </source>
</evidence>
<gene>
    <name evidence="2" type="ORF">Fcan01_00320</name>
</gene>
<evidence type="ECO:0000313" key="2">
    <source>
        <dbReference type="EMBL" id="OXA62539.1"/>
    </source>
</evidence>
<dbReference type="AlphaFoldDB" id="A0A226EYD5"/>
<organism evidence="2 3">
    <name type="scientific">Folsomia candida</name>
    <name type="common">Springtail</name>
    <dbReference type="NCBI Taxonomy" id="158441"/>
    <lineage>
        <taxon>Eukaryota</taxon>
        <taxon>Metazoa</taxon>
        <taxon>Ecdysozoa</taxon>
        <taxon>Arthropoda</taxon>
        <taxon>Hexapoda</taxon>
        <taxon>Collembola</taxon>
        <taxon>Entomobryomorpha</taxon>
        <taxon>Isotomoidea</taxon>
        <taxon>Isotomidae</taxon>
        <taxon>Proisotominae</taxon>
        <taxon>Folsomia</taxon>
    </lineage>
</organism>
<dbReference type="SUPFAM" id="SSF52540">
    <property type="entry name" value="P-loop containing nucleoside triphosphate hydrolases"/>
    <property type="match status" value="1"/>
</dbReference>
<proteinExistence type="predicted"/>
<dbReference type="OMA" id="CERIQAF"/>
<feature type="compositionally biased region" description="Gly residues" evidence="1">
    <location>
        <begin position="774"/>
        <end position="784"/>
    </location>
</feature>
<name>A0A226EYD5_FOLCA</name>
<feature type="region of interest" description="Disordered" evidence="1">
    <location>
        <begin position="772"/>
        <end position="796"/>
    </location>
</feature>
<dbReference type="Gene3D" id="3.40.50.300">
    <property type="entry name" value="P-loop containing nucleotide triphosphate hydrolases"/>
    <property type="match status" value="1"/>
</dbReference>
<accession>A0A226EYD5</accession>
<keyword evidence="3" id="KW-1185">Reference proteome</keyword>
<dbReference type="InterPro" id="IPR027417">
    <property type="entry name" value="P-loop_NTPase"/>
</dbReference>
<comment type="caution">
    <text evidence="2">The sequence shown here is derived from an EMBL/GenBank/DDBJ whole genome shotgun (WGS) entry which is preliminary data.</text>
</comment>
<dbReference type="EMBL" id="LNIX01000001">
    <property type="protein sequence ID" value="OXA62539.1"/>
    <property type="molecule type" value="Genomic_DNA"/>
</dbReference>
<sequence length="1000" mass="108976">MIYFIDDLCAGESDACNPFFEEVLCYLRVGRCDMPRPEVKDVVVVIGKSGAGKSTFVQFFANSTNTLKSYCLFGQCWVDDDSSNIGGGIISKTFLPNMVVHDDATPFFDMPGFDDSRNESIEIANSFFVQEAIKPSEKVKIIILTLDRYFESSNRVDFLDLLKYTSVFVKEPLKFTGSISLIVNRVPYADTYEDVLGRAVFYIQNVMTDFDDVAFDDELRPNALNIMNELVKTETVGGYDPINIGIFRSPTSSMGNATLLKEDPVFQENMAHLNNLISGVSVFKPTIDGDFGLPVSSEAKLLLDHIATQVSADIVNEIVLFANAVLTHVIETFTAVSQNRPVDLPELEIMVRGILTADYSFADTPDESASFYINETIEAINSFGNGFVTDTQKNLLDFSSFLQFVEDLKGPINIQPKLWVLPLQGLVANITTALNDTVSSELIDIVFLSARGQAESTATKIMDDLKSLDTIEAKVDRSVIIDRDITACTDGLEPLLRTSTFTATFDYLSRKYSALFTTGCSDCVSIDGVKAVEILLLLNDFQWRSLDWMGNHRSMLVVPVVRGTTINYFLSNLYKDLVKEKVQSERAESLHYWWSIGKDLNNYQIFMEFFVKATSLDFLSTNPYQQNSTILHTMLINDQGALARMHSLLRFTLGNHAVSSSADFDVIISGNFLSLSNIYDLTRDESSVAIIAMDKFYLDRVLDRKGSDVAIIAPQIWVKQEASIILNGQDGDSILDNHGRGGVPSRQGFAGKNAGTLYMVHQNITGEIRLQAQGGKGGKGGPGANGVASPDSTAKSFSVDSDDCAAWSGGRIRIRVYPNTCNSGECCDCHAGDDGVQVVIDGHPGVQGGRGQDGGKGGVSGLAGAGLIIKVDNIGTDTILGNIGNGGDGGAGGSGGRGGKFGNNLRVTVDDVTGGAGKKCAEYSRSYEIVERWGPNGLNGNTGLTGDRSGRKEINLDKYRGCIGSFLSSIEPLKQNEFTKEKTVEFLTHFNNHASIPKSA</sequence>
<protein>
    <submittedName>
        <fullName evidence="2">Uncharacterized protein</fullName>
    </submittedName>
</protein>
<dbReference type="Proteomes" id="UP000198287">
    <property type="component" value="Unassembled WGS sequence"/>
</dbReference>
<reference evidence="2 3" key="1">
    <citation type="submission" date="2015-12" db="EMBL/GenBank/DDBJ databases">
        <title>The genome of Folsomia candida.</title>
        <authorList>
            <person name="Faddeeva A."/>
            <person name="Derks M.F."/>
            <person name="Anvar Y."/>
            <person name="Smit S."/>
            <person name="Van Straalen N."/>
            <person name="Roelofs D."/>
        </authorList>
    </citation>
    <scope>NUCLEOTIDE SEQUENCE [LARGE SCALE GENOMIC DNA]</scope>
    <source>
        <strain evidence="2 3">VU population</strain>
        <tissue evidence="2">Whole body</tissue>
    </source>
</reference>